<accession>A0A370HH65</accession>
<proteinExistence type="predicted"/>
<comment type="caution">
    <text evidence="1">The sequence shown here is derived from an EMBL/GenBank/DDBJ whole genome shotgun (WGS) entry which is preliminary data.</text>
</comment>
<dbReference type="EMBL" id="QQBB01000007">
    <property type="protein sequence ID" value="RDI57240.1"/>
    <property type="molecule type" value="Genomic_DNA"/>
</dbReference>
<organism evidence="1 2">
    <name type="scientific">Microvirga subterranea</name>
    <dbReference type="NCBI Taxonomy" id="186651"/>
    <lineage>
        <taxon>Bacteria</taxon>
        <taxon>Pseudomonadati</taxon>
        <taxon>Pseudomonadota</taxon>
        <taxon>Alphaproteobacteria</taxon>
        <taxon>Hyphomicrobiales</taxon>
        <taxon>Methylobacteriaceae</taxon>
        <taxon>Microvirga</taxon>
    </lineage>
</organism>
<gene>
    <name evidence="1" type="ORF">DES45_107157</name>
</gene>
<dbReference type="AlphaFoldDB" id="A0A370HH65"/>
<reference evidence="1 2" key="1">
    <citation type="submission" date="2018-07" db="EMBL/GenBank/DDBJ databases">
        <title>Genomic Encyclopedia of Type Strains, Phase IV (KMG-IV): sequencing the most valuable type-strain genomes for metagenomic binning, comparative biology and taxonomic classification.</title>
        <authorList>
            <person name="Goeker M."/>
        </authorList>
    </citation>
    <scope>NUCLEOTIDE SEQUENCE [LARGE SCALE GENOMIC DNA]</scope>
    <source>
        <strain evidence="1 2">DSM 14364</strain>
    </source>
</reference>
<keyword evidence="2" id="KW-1185">Reference proteome</keyword>
<name>A0A370HH65_9HYPH</name>
<evidence type="ECO:0000313" key="1">
    <source>
        <dbReference type="EMBL" id="RDI57240.1"/>
    </source>
</evidence>
<protein>
    <submittedName>
        <fullName evidence="1">Uncharacterized protein</fullName>
    </submittedName>
</protein>
<dbReference type="Proteomes" id="UP000254925">
    <property type="component" value="Unassembled WGS sequence"/>
</dbReference>
<sequence>MLLHGRQIRLALSTRLPNGAPHFPKEVSMRLLGVSGAMILALAAFPPSAIAAETGLSSYQGAWLEPGLSCDDIYASTGKSPSFKKPIDIFAPAFIISGKTLRTPMASCRVRSVKSTDDRQVITLNCANSVAANDVTVQMAAAPDGSLKRFFDDQDKIGRPYKRCAR</sequence>
<evidence type="ECO:0000313" key="2">
    <source>
        <dbReference type="Proteomes" id="UP000254925"/>
    </source>
</evidence>